<keyword evidence="1" id="KW-0175">Coiled coil</keyword>
<feature type="compositionally biased region" description="Polar residues" evidence="2">
    <location>
        <begin position="234"/>
        <end position="259"/>
    </location>
</feature>
<feature type="compositionally biased region" description="Polar residues" evidence="2">
    <location>
        <begin position="266"/>
        <end position="315"/>
    </location>
</feature>
<feature type="coiled-coil region" evidence="1">
    <location>
        <begin position="6"/>
        <end position="40"/>
    </location>
</feature>
<name>A0AAV9KWK4_9SOLN</name>
<protein>
    <submittedName>
        <fullName evidence="3">Uncharacterized protein</fullName>
    </submittedName>
</protein>
<dbReference type="EMBL" id="JAWPEI010000008">
    <property type="protein sequence ID" value="KAK4717802.1"/>
    <property type="molecule type" value="Genomic_DNA"/>
</dbReference>
<feature type="region of interest" description="Disordered" evidence="2">
    <location>
        <begin position="126"/>
        <end position="151"/>
    </location>
</feature>
<gene>
    <name evidence="3" type="ORF">R3W88_016140</name>
</gene>
<organism evidence="3 4">
    <name type="scientific">Solanum pinnatisectum</name>
    <name type="common">tansyleaf nightshade</name>
    <dbReference type="NCBI Taxonomy" id="50273"/>
    <lineage>
        <taxon>Eukaryota</taxon>
        <taxon>Viridiplantae</taxon>
        <taxon>Streptophyta</taxon>
        <taxon>Embryophyta</taxon>
        <taxon>Tracheophyta</taxon>
        <taxon>Spermatophyta</taxon>
        <taxon>Magnoliopsida</taxon>
        <taxon>eudicotyledons</taxon>
        <taxon>Gunneridae</taxon>
        <taxon>Pentapetalae</taxon>
        <taxon>asterids</taxon>
        <taxon>lamiids</taxon>
        <taxon>Solanales</taxon>
        <taxon>Solanaceae</taxon>
        <taxon>Solanoideae</taxon>
        <taxon>Solaneae</taxon>
        <taxon>Solanum</taxon>
    </lineage>
</organism>
<dbReference type="Proteomes" id="UP001311915">
    <property type="component" value="Unassembled WGS sequence"/>
</dbReference>
<dbReference type="AlphaFoldDB" id="A0AAV9KWK4"/>
<accession>A0AAV9KWK4</accession>
<evidence type="ECO:0000313" key="3">
    <source>
        <dbReference type="EMBL" id="KAK4717802.1"/>
    </source>
</evidence>
<feature type="region of interest" description="Disordered" evidence="2">
    <location>
        <begin position="195"/>
        <end position="315"/>
    </location>
</feature>
<evidence type="ECO:0000313" key="4">
    <source>
        <dbReference type="Proteomes" id="UP001311915"/>
    </source>
</evidence>
<comment type="caution">
    <text evidence="3">The sequence shown here is derived from an EMBL/GenBank/DDBJ whole genome shotgun (WGS) entry which is preliminary data.</text>
</comment>
<reference evidence="3 4" key="1">
    <citation type="submission" date="2023-10" db="EMBL/GenBank/DDBJ databases">
        <title>Genome-Wide Identification Analysis in wild type Solanum Pinnatisectum Reveals Some Genes Defensing Phytophthora Infestans.</title>
        <authorList>
            <person name="Sun C."/>
        </authorList>
    </citation>
    <scope>NUCLEOTIDE SEQUENCE [LARGE SCALE GENOMIC DNA]</scope>
    <source>
        <strain evidence="3">LQN</strain>
        <tissue evidence="3">Leaf</tissue>
    </source>
</reference>
<sequence length="437" mass="49237">MEKGKNIEMELTEEDLRMKLNRLRQEIQETRERRVAVEIATAVAQAANVTLDEELAAMMARYVIVSEETAAMRKKHKVFNKDVTMRLQKIHGKYPFFDQEANASGPEGIGPEAVKEELEEEIVYRPPFQGWPTDSFPGQSSRKGKSTMGDNVEDTGLTDVVVAQPVVADQNELIVQLMQQIAEMRVEMQRRQDLPNPAFTAPADGRPPLHFPPPNAEQAHNPPSSPAHDPTVIDLTTQNPHYASASYQTPLPPQNTNFQMPPPPQNANLQTGPPPQTQNVSHPQTFLRHQNQHTNPQTFPQNYQATQNAQSPSIAPQLPQKTTFQIPVPNEHDVNGSELDHYEEREREWRSKEETAKLDMKEEIRKAMKELQCIPEVAGLNYEDLCIHPNLDLPEGFKVPKFDVFGGTGSPLAHLRAYCDQLVGVGRDEALLMRLFS</sequence>
<dbReference type="CDD" id="cd22541">
    <property type="entry name" value="SP5_N"/>
    <property type="match status" value="1"/>
</dbReference>
<keyword evidence="4" id="KW-1185">Reference proteome</keyword>
<proteinExistence type="predicted"/>
<evidence type="ECO:0000256" key="2">
    <source>
        <dbReference type="SAM" id="MobiDB-lite"/>
    </source>
</evidence>
<evidence type="ECO:0000256" key="1">
    <source>
        <dbReference type="SAM" id="Coils"/>
    </source>
</evidence>